<name>A0ABW7XI07_9MICO</name>
<accession>A0ABW7XI07</accession>
<dbReference type="RefSeq" id="WP_397403641.1">
    <property type="nucleotide sequence ID" value="NZ_JBIRYI010000005.1"/>
</dbReference>
<dbReference type="Pfam" id="PF13490">
    <property type="entry name" value="zf-HC2"/>
    <property type="match status" value="1"/>
</dbReference>
<evidence type="ECO:0000259" key="2">
    <source>
        <dbReference type="Pfam" id="PF13490"/>
    </source>
</evidence>
<feature type="compositionally biased region" description="Polar residues" evidence="1">
    <location>
        <begin position="375"/>
        <end position="389"/>
    </location>
</feature>
<dbReference type="Gene3D" id="1.10.10.10">
    <property type="entry name" value="Winged helix-like DNA-binding domain superfamily/Winged helix DNA-binding domain"/>
    <property type="match status" value="1"/>
</dbReference>
<dbReference type="EMBL" id="JBIRYI010000005">
    <property type="protein sequence ID" value="MFI2487152.1"/>
    <property type="molecule type" value="Genomic_DNA"/>
</dbReference>
<feature type="domain" description="Putative zinc-finger" evidence="2">
    <location>
        <begin position="167"/>
        <end position="200"/>
    </location>
</feature>
<sequence length="458" mass="46962">MTVTSADLSLWAAHRRAVVFTVSRRVPGVDPELAASCGLELLCVELLKQGDLADPLAFWSTAAVEVAMRMTQEGEPAVGGPAGEPAALAPVRHALDFEVLNLAMERLPASEQQLLWDHHVASRPVSAIADEIGVLPYAAKRRLRRAENRLASTFATAHAGTTADLECRSTRAALHDFVRNRLLPRRRQQVEDHMVGCSGCTRAFVDVRESYWMLRAGAPVLLLGTVTAESGLASGAGAAGAAAAGGAAAGAGGWLATVGVRAAVTARTLLTDPVSLTATVAGGLFVTTAVTTGMVGSVEATAPSFHETSTVSVSASAQDRPPAAARHATRSVQEDPTHVPDLTGTTSTEHRPPGQAKKDGVPPGLTKSDGVPPGLSTSDGVPPGLTTSDGVPPGLAKSDGVPPGQAKKDGAPPGQARKNNAPPGQAKKDVPPGQAKKDGEGKGQTPPGQARSRSTSTS</sequence>
<dbReference type="Proteomes" id="UP001611580">
    <property type="component" value="Unassembled WGS sequence"/>
</dbReference>
<evidence type="ECO:0000313" key="4">
    <source>
        <dbReference type="Proteomes" id="UP001611580"/>
    </source>
</evidence>
<proteinExistence type="predicted"/>
<dbReference type="InterPro" id="IPR027383">
    <property type="entry name" value="Znf_put"/>
</dbReference>
<keyword evidence="4" id="KW-1185">Reference proteome</keyword>
<feature type="compositionally biased region" description="Basic and acidic residues" evidence="1">
    <location>
        <begin position="426"/>
        <end position="441"/>
    </location>
</feature>
<protein>
    <submittedName>
        <fullName evidence="3">Zf-HC2 domain-containing protein</fullName>
    </submittedName>
</protein>
<feature type="region of interest" description="Disordered" evidence="1">
    <location>
        <begin position="309"/>
        <end position="458"/>
    </location>
</feature>
<dbReference type="InterPro" id="IPR036388">
    <property type="entry name" value="WH-like_DNA-bd_sf"/>
</dbReference>
<comment type="caution">
    <text evidence="3">The sequence shown here is derived from an EMBL/GenBank/DDBJ whole genome shotgun (WGS) entry which is preliminary data.</text>
</comment>
<organism evidence="3 4">
    <name type="scientific">Promicromonospora kroppenstedtii</name>
    <dbReference type="NCBI Taxonomy" id="440482"/>
    <lineage>
        <taxon>Bacteria</taxon>
        <taxon>Bacillati</taxon>
        <taxon>Actinomycetota</taxon>
        <taxon>Actinomycetes</taxon>
        <taxon>Micrococcales</taxon>
        <taxon>Promicromonosporaceae</taxon>
        <taxon>Promicromonospora</taxon>
    </lineage>
</organism>
<gene>
    <name evidence="3" type="ORF">ACH47X_09595</name>
</gene>
<evidence type="ECO:0000256" key="1">
    <source>
        <dbReference type="SAM" id="MobiDB-lite"/>
    </source>
</evidence>
<reference evidence="3 4" key="1">
    <citation type="submission" date="2024-10" db="EMBL/GenBank/DDBJ databases">
        <title>The Natural Products Discovery Center: Release of the First 8490 Sequenced Strains for Exploring Actinobacteria Biosynthetic Diversity.</title>
        <authorList>
            <person name="Kalkreuter E."/>
            <person name="Kautsar S.A."/>
            <person name="Yang D."/>
            <person name="Bader C.D."/>
            <person name="Teijaro C.N."/>
            <person name="Fluegel L."/>
            <person name="Davis C.M."/>
            <person name="Simpson J.R."/>
            <person name="Lauterbach L."/>
            <person name="Steele A.D."/>
            <person name="Gui C."/>
            <person name="Meng S."/>
            <person name="Li G."/>
            <person name="Viehrig K."/>
            <person name="Ye F."/>
            <person name="Su P."/>
            <person name="Kiefer A.F."/>
            <person name="Nichols A."/>
            <person name="Cepeda A.J."/>
            <person name="Yan W."/>
            <person name="Fan B."/>
            <person name="Jiang Y."/>
            <person name="Adhikari A."/>
            <person name="Zheng C.-J."/>
            <person name="Schuster L."/>
            <person name="Cowan T.M."/>
            <person name="Smanski M.J."/>
            <person name="Chevrette M.G."/>
            <person name="De Carvalho L.P.S."/>
            <person name="Shen B."/>
        </authorList>
    </citation>
    <scope>NUCLEOTIDE SEQUENCE [LARGE SCALE GENOMIC DNA]</scope>
    <source>
        <strain evidence="3 4">NPDC019481</strain>
    </source>
</reference>
<feature type="compositionally biased region" description="Basic and acidic residues" evidence="1">
    <location>
        <begin position="348"/>
        <end position="360"/>
    </location>
</feature>
<evidence type="ECO:0000313" key="3">
    <source>
        <dbReference type="EMBL" id="MFI2487152.1"/>
    </source>
</evidence>